<evidence type="ECO:0000256" key="3">
    <source>
        <dbReference type="ARBA" id="ARBA00022475"/>
    </source>
</evidence>
<evidence type="ECO:0000259" key="10">
    <source>
        <dbReference type="PROSITE" id="PS51465"/>
    </source>
</evidence>
<dbReference type="Gene3D" id="1.20.1250.20">
    <property type="entry name" value="MFS general substrate transporter like domains"/>
    <property type="match status" value="1"/>
</dbReference>
<dbReference type="PANTHER" id="PTHR11388">
    <property type="entry name" value="ORGANIC ANION TRANSPORTER"/>
    <property type="match status" value="1"/>
</dbReference>
<feature type="transmembrane region" description="Helical" evidence="9">
    <location>
        <begin position="36"/>
        <end position="56"/>
    </location>
</feature>
<keyword evidence="5 9" id="KW-1133">Transmembrane helix</keyword>
<feature type="transmembrane region" description="Helical" evidence="9">
    <location>
        <begin position="330"/>
        <end position="354"/>
    </location>
</feature>
<feature type="transmembrane region" description="Helical" evidence="9">
    <location>
        <begin position="286"/>
        <end position="310"/>
    </location>
</feature>
<gene>
    <name evidence="11" type="ORF">BSL78_18037</name>
</gene>
<dbReference type="PANTHER" id="PTHR11388:SF100">
    <property type="entry name" value="SOLUTE CARRIER ORGANIC ANION TRANSPORTER FAMILY MEMBER 4A1"/>
    <property type="match status" value="1"/>
</dbReference>
<dbReference type="CDD" id="cd17336">
    <property type="entry name" value="MFS_SLCO_OATP"/>
    <property type="match status" value="1"/>
</dbReference>
<dbReference type="InterPro" id="IPR036058">
    <property type="entry name" value="Kazal_dom_sf"/>
</dbReference>
<protein>
    <submittedName>
        <fullName evidence="11">Putative solute carrier organic anion transporter family member 4A1-like</fullName>
    </submittedName>
</protein>
<keyword evidence="7" id="KW-1015">Disulfide bond</keyword>
<evidence type="ECO:0000256" key="9">
    <source>
        <dbReference type="SAM" id="Phobius"/>
    </source>
</evidence>
<feature type="transmembrane region" description="Helical" evidence="9">
    <location>
        <begin position="366"/>
        <end position="385"/>
    </location>
</feature>
<dbReference type="Gene3D" id="3.30.60.30">
    <property type="match status" value="1"/>
</dbReference>
<dbReference type="OrthoDB" id="5062115at2759"/>
<evidence type="ECO:0000256" key="8">
    <source>
        <dbReference type="SAM" id="MobiDB-lite"/>
    </source>
</evidence>
<name>A0A2G8KAS1_STIJA</name>
<evidence type="ECO:0000256" key="5">
    <source>
        <dbReference type="ARBA" id="ARBA00022989"/>
    </source>
</evidence>
<feature type="transmembrane region" description="Helical" evidence="9">
    <location>
        <begin position="175"/>
        <end position="198"/>
    </location>
</feature>
<dbReference type="InterPro" id="IPR036259">
    <property type="entry name" value="MFS_trans_sf"/>
</dbReference>
<dbReference type="GO" id="GO:0043252">
    <property type="term" value="P:sodium-independent organic anion transport"/>
    <property type="evidence" value="ECO:0007669"/>
    <property type="project" value="TreeGrafter"/>
</dbReference>
<accession>A0A2G8KAS1</accession>
<dbReference type="InterPro" id="IPR004156">
    <property type="entry name" value="OATP"/>
</dbReference>
<evidence type="ECO:0000313" key="12">
    <source>
        <dbReference type="Proteomes" id="UP000230750"/>
    </source>
</evidence>
<dbReference type="Pfam" id="PF07648">
    <property type="entry name" value="Kazal_2"/>
    <property type="match status" value="1"/>
</dbReference>
<feature type="transmembrane region" description="Helical" evidence="9">
    <location>
        <begin position="528"/>
        <end position="552"/>
    </location>
</feature>
<comment type="similarity">
    <text evidence="2">Belongs to the organo anion transporter (TC 2.A.60) family.</text>
</comment>
<feature type="transmembrane region" description="Helical" evidence="9">
    <location>
        <begin position="572"/>
        <end position="595"/>
    </location>
</feature>
<proteinExistence type="inferred from homology"/>
<keyword evidence="4 9" id="KW-0812">Transmembrane</keyword>
<dbReference type="AlphaFoldDB" id="A0A2G8KAS1"/>
<feature type="region of interest" description="Disordered" evidence="8">
    <location>
        <begin position="1"/>
        <end position="22"/>
    </location>
</feature>
<comment type="subcellular location">
    <subcellularLocation>
        <location evidence="1">Cell membrane</location>
        <topology evidence="1">Multi-pass membrane protein</topology>
    </subcellularLocation>
</comment>
<evidence type="ECO:0000256" key="2">
    <source>
        <dbReference type="ARBA" id="ARBA00009657"/>
    </source>
</evidence>
<evidence type="ECO:0000256" key="6">
    <source>
        <dbReference type="ARBA" id="ARBA00023136"/>
    </source>
</evidence>
<dbReference type="SUPFAM" id="SSF100895">
    <property type="entry name" value="Kazal-type serine protease inhibitors"/>
    <property type="match status" value="1"/>
</dbReference>
<keyword evidence="3" id="KW-1003">Cell membrane</keyword>
<evidence type="ECO:0000256" key="4">
    <source>
        <dbReference type="ARBA" id="ARBA00022692"/>
    </source>
</evidence>
<dbReference type="GO" id="GO:0015347">
    <property type="term" value="F:sodium-independent organic anion transmembrane transporter activity"/>
    <property type="evidence" value="ECO:0007669"/>
    <property type="project" value="TreeGrafter"/>
</dbReference>
<dbReference type="GO" id="GO:0016323">
    <property type="term" value="C:basolateral plasma membrane"/>
    <property type="evidence" value="ECO:0007669"/>
    <property type="project" value="TreeGrafter"/>
</dbReference>
<feature type="compositionally biased region" description="Polar residues" evidence="8">
    <location>
        <begin position="1"/>
        <end position="10"/>
    </location>
</feature>
<evidence type="ECO:0000313" key="11">
    <source>
        <dbReference type="EMBL" id="PIK45108.1"/>
    </source>
</evidence>
<organism evidence="11 12">
    <name type="scientific">Stichopus japonicus</name>
    <name type="common">Sea cucumber</name>
    <dbReference type="NCBI Taxonomy" id="307972"/>
    <lineage>
        <taxon>Eukaryota</taxon>
        <taxon>Metazoa</taxon>
        <taxon>Echinodermata</taxon>
        <taxon>Eleutherozoa</taxon>
        <taxon>Echinozoa</taxon>
        <taxon>Holothuroidea</taxon>
        <taxon>Aspidochirotacea</taxon>
        <taxon>Aspidochirotida</taxon>
        <taxon>Stichopodidae</taxon>
        <taxon>Apostichopus</taxon>
    </lineage>
</organism>
<sequence length="625" mass="67693">MPGFSSSNPYQPLEEPIPEPKVVGPRKTLKQRFHHPATFSLLTALALVMSSAPGGYQGGVISTIEKRFQLSNTQAGTLATFYDVMALTTVVFITHFGQSRHRPRVIGCLQFIAGTAMIVTSLPHFLYPAPGFVLHPPKGENDSSTEDYMCHPDEYTEEEFLSDGKQSGALMNQFAWMYVGTFLASFSSPVIALAIPYIDDSVDKQSTSVYAGVLLASYSIGSVLGYFLAAGCLSVPAYPTLVNQPGYPKDPSDPNWLGPGGWILETPVPPNLDPPPPRPVAMVKSIFRICTNIPVMALYIVGFLHLASFAGVQLFSAQYMEFQFGLEARFTSLLLGLLVVPSGIFGTMVGGYCIKRFGQTRKRMAWLLVFFTALAFCFDPVSMMLGCATGDVAGVTEPYNYTSGGGAPAFPGVNVSCNSDCHCALDSYQPVCGEDGLTYVSPCFAGCTENTTQPDGTQSYSSCACIPGGDSLDDEGGTARSGECRPFCKTQFIMYFLFGLVWSSCLTLMTVPGLMLTLRCVTDEDRSLTLTIGNVMGKLFVIDACCILHQTVSGAEGNCLLYNNVLLRLSMNGLVTLLHFVSLLITIFAALVICIQDRDKKLELEESDGRRPLTSVTDDQEDLNT</sequence>
<feature type="transmembrane region" description="Helical" evidence="9">
    <location>
        <begin position="76"/>
        <end position="96"/>
    </location>
</feature>
<reference evidence="11 12" key="1">
    <citation type="journal article" date="2017" name="PLoS Biol.">
        <title>The sea cucumber genome provides insights into morphological evolution and visceral regeneration.</title>
        <authorList>
            <person name="Zhang X."/>
            <person name="Sun L."/>
            <person name="Yuan J."/>
            <person name="Sun Y."/>
            <person name="Gao Y."/>
            <person name="Zhang L."/>
            <person name="Li S."/>
            <person name="Dai H."/>
            <person name="Hamel J.F."/>
            <person name="Liu C."/>
            <person name="Yu Y."/>
            <person name="Liu S."/>
            <person name="Lin W."/>
            <person name="Guo K."/>
            <person name="Jin S."/>
            <person name="Xu P."/>
            <person name="Storey K.B."/>
            <person name="Huan P."/>
            <person name="Zhang T."/>
            <person name="Zhou Y."/>
            <person name="Zhang J."/>
            <person name="Lin C."/>
            <person name="Li X."/>
            <person name="Xing L."/>
            <person name="Huo D."/>
            <person name="Sun M."/>
            <person name="Wang L."/>
            <person name="Mercier A."/>
            <person name="Li F."/>
            <person name="Yang H."/>
            <person name="Xiang J."/>
        </authorList>
    </citation>
    <scope>NUCLEOTIDE SEQUENCE [LARGE SCALE GENOMIC DNA]</scope>
    <source>
        <strain evidence="11">Shaxun</strain>
        <tissue evidence="11">Muscle</tissue>
    </source>
</reference>
<feature type="transmembrane region" description="Helical" evidence="9">
    <location>
        <begin position="492"/>
        <end position="516"/>
    </location>
</feature>
<dbReference type="PROSITE" id="PS51465">
    <property type="entry name" value="KAZAL_2"/>
    <property type="match status" value="1"/>
</dbReference>
<dbReference type="SUPFAM" id="SSF103473">
    <property type="entry name" value="MFS general substrate transporter"/>
    <property type="match status" value="1"/>
</dbReference>
<keyword evidence="12" id="KW-1185">Reference proteome</keyword>
<evidence type="ECO:0000256" key="1">
    <source>
        <dbReference type="ARBA" id="ARBA00004651"/>
    </source>
</evidence>
<feature type="domain" description="Kazal-like" evidence="10">
    <location>
        <begin position="411"/>
        <end position="464"/>
    </location>
</feature>
<dbReference type="InterPro" id="IPR002350">
    <property type="entry name" value="Kazal_dom"/>
</dbReference>
<dbReference type="Pfam" id="PF03137">
    <property type="entry name" value="OATP"/>
    <property type="match status" value="2"/>
</dbReference>
<dbReference type="EMBL" id="MRZV01000734">
    <property type="protein sequence ID" value="PIK45108.1"/>
    <property type="molecule type" value="Genomic_DNA"/>
</dbReference>
<dbReference type="Proteomes" id="UP000230750">
    <property type="component" value="Unassembled WGS sequence"/>
</dbReference>
<evidence type="ECO:0000256" key="7">
    <source>
        <dbReference type="ARBA" id="ARBA00023157"/>
    </source>
</evidence>
<keyword evidence="6 9" id="KW-0472">Membrane</keyword>
<feature type="transmembrane region" description="Helical" evidence="9">
    <location>
        <begin position="210"/>
        <end position="229"/>
    </location>
</feature>
<comment type="caution">
    <text evidence="11">The sequence shown here is derived from an EMBL/GenBank/DDBJ whole genome shotgun (WGS) entry which is preliminary data.</text>
</comment>